<protein>
    <submittedName>
        <fullName evidence="1">Uncharacterized protein</fullName>
    </submittedName>
</protein>
<dbReference type="Proteomes" id="UP000587462">
    <property type="component" value="Unassembled WGS sequence"/>
</dbReference>
<gene>
    <name evidence="1" type="ORF">HG542_21515</name>
</gene>
<comment type="caution">
    <text evidence="1">The sequence shown here is derived from an EMBL/GenBank/DDBJ whole genome shotgun (WGS) entry which is preliminary data.</text>
</comment>
<proteinExistence type="predicted"/>
<name>A0A7Y7E8N0_STRMO</name>
<reference evidence="1 2" key="1">
    <citation type="submission" date="2020-04" db="EMBL/GenBank/DDBJ databases">
        <title>Draft Genome Sequence of Streptomyces morookaense DSM 40503, an 8-azaguanine-producing strain.</title>
        <authorList>
            <person name="Qi J."/>
            <person name="Gao J.-M."/>
        </authorList>
    </citation>
    <scope>NUCLEOTIDE SEQUENCE [LARGE SCALE GENOMIC DNA]</scope>
    <source>
        <strain evidence="1 2">DSM 40503</strain>
    </source>
</reference>
<evidence type="ECO:0000313" key="1">
    <source>
        <dbReference type="EMBL" id="NVK80220.1"/>
    </source>
</evidence>
<dbReference type="AlphaFoldDB" id="A0A7Y7E8N0"/>
<dbReference type="RefSeq" id="WP_171083922.1">
    <property type="nucleotide sequence ID" value="NZ_BNBU01000008.1"/>
</dbReference>
<evidence type="ECO:0000313" key="2">
    <source>
        <dbReference type="Proteomes" id="UP000587462"/>
    </source>
</evidence>
<sequence>MSSPCDPCHAPAGDVGAALMMIDSRLKAVYDGKTETDPEHEALIDQFTASLSPRGANDVLDGACTLIYMFMQWLRMAYEDQDKDVIGYVVPDLVATMRMMPRSVRPEVIPTMAGLLIAAGTGLSPNLWRRQYGYWTGEEMTPLEVTAFLLAEHINHLTRDPDFATRMIADALSEAGED</sequence>
<keyword evidence="2" id="KW-1185">Reference proteome</keyword>
<dbReference type="EMBL" id="JABBXF010000049">
    <property type="protein sequence ID" value="NVK80220.1"/>
    <property type="molecule type" value="Genomic_DNA"/>
</dbReference>
<accession>A0A7Y7E8N0</accession>
<organism evidence="1 2">
    <name type="scientific">Streptomyces morookaense</name>
    <name type="common">Streptoverticillium morookaense</name>
    <dbReference type="NCBI Taxonomy" id="1970"/>
    <lineage>
        <taxon>Bacteria</taxon>
        <taxon>Bacillati</taxon>
        <taxon>Actinomycetota</taxon>
        <taxon>Actinomycetes</taxon>
        <taxon>Kitasatosporales</taxon>
        <taxon>Streptomycetaceae</taxon>
        <taxon>Streptomyces</taxon>
    </lineage>
</organism>